<dbReference type="PRINTS" id="PR00326">
    <property type="entry name" value="GTP1OBG"/>
</dbReference>
<protein>
    <submittedName>
        <fullName evidence="6">Redox-regulated ATPase YchF</fullName>
    </submittedName>
</protein>
<dbReference type="InterPro" id="IPR006073">
    <property type="entry name" value="GTP-bd"/>
</dbReference>
<dbReference type="Pfam" id="PF01926">
    <property type="entry name" value="MMR_HSR1"/>
    <property type="match status" value="1"/>
</dbReference>
<dbReference type="PIRSF" id="PIRSF006641">
    <property type="entry name" value="CHP00092"/>
    <property type="match status" value="1"/>
</dbReference>
<proteinExistence type="predicted"/>
<keyword evidence="4" id="KW-0067">ATP-binding</keyword>
<dbReference type="CDD" id="cd04867">
    <property type="entry name" value="TGS_YchF_OLA1"/>
    <property type="match status" value="1"/>
</dbReference>
<dbReference type="GO" id="GO:0005525">
    <property type="term" value="F:GTP binding"/>
    <property type="evidence" value="ECO:0007669"/>
    <property type="project" value="InterPro"/>
</dbReference>
<organism evidence="6 7">
    <name type="scientific">Candidatus Aquicultor secundus</name>
    <dbReference type="NCBI Taxonomy" id="1973895"/>
    <lineage>
        <taxon>Bacteria</taxon>
        <taxon>Bacillati</taxon>
        <taxon>Actinomycetota</taxon>
        <taxon>Candidatus Aquicultoria</taxon>
        <taxon>Candidatus Aquicultorales</taxon>
        <taxon>Candidatus Aquicultoraceae</taxon>
        <taxon>Candidatus Aquicultor</taxon>
    </lineage>
</organism>
<dbReference type="GO" id="GO:0016887">
    <property type="term" value="F:ATP hydrolysis activity"/>
    <property type="evidence" value="ECO:0007669"/>
    <property type="project" value="InterPro"/>
</dbReference>
<gene>
    <name evidence="6" type="ORF">COY37_10120</name>
</gene>
<feature type="domain" description="TGS" evidence="5">
    <location>
        <begin position="263"/>
        <end position="346"/>
    </location>
</feature>
<dbReference type="AlphaFoldDB" id="A0A2M7T5L5"/>
<dbReference type="Pfam" id="PF06071">
    <property type="entry name" value="YchF-GTPase_C"/>
    <property type="match status" value="1"/>
</dbReference>
<dbReference type="Gene3D" id="3.10.20.30">
    <property type="match status" value="1"/>
</dbReference>
<dbReference type="SUPFAM" id="SSF52540">
    <property type="entry name" value="P-loop containing nucleoside triphosphate hydrolases"/>
    <property type="match status" value="1"/>
</dbReference>
<dbReference type="EMBL" id="PFNG01000234">
    <property type="protein sequence ID" value="PIZ35575.1"/>
    <property type="molecule type" value="Genomic_DNA"/>
</dbReference>
<evidence type="ECO:0000256" key="1">
    <source>
        <dbReference type="ARBA" id="ARBA00001946"/>
    </source>
</evidence>
<evidence type="ECO:0000313" key="7">
    <source>
        <dbReference type="Proteomes" id="UP000230956"/>
    </source>
</evidence>
<dbReference type="PANTHER" id="PTHR23305">
    <property type="entry name" value="OBG GTPASE FAMILY"/>
    <property type="match status" value="1"/>
</dbReference>
<evidence type="ECO:0000256" key="3">
    <source>
        <dbReference type="ARBA" id="ARBA00022741"/>
    </source>
</evidence>
<comment type="cofactor">
    <cofactor evidence="1">
        <name>Mg(2+)</name>
        <dbReference type="ChEBI" id="CHEBI:18420"/>
    </cofactor>
</comment>
<dbReference type="GO" id="GO:0005737">
    <property type="term" value="C:cytoplasm"/>
    <property type="evidence" value="ECO:0007669"/>
    <property type="project" value="TreeGrafter"/>
</dbReference>
<evidence type="ECO:0000256" key="2">
    <source>
        <dbReference type="ARBA" id="ARBA00022723"/>
    </source>
</evidence>
<dbReference type="InterPro" id="IPR023192">
    <property type="entry name" value="TGS-like_dom_sf"/>
</dbReference>
<evidence type="ECO:0000259" key="5">
    <source>
        <dbReference type="PROSITE" id="PS51880"/>
    </source>
</evidence>
<keyword evidence="2" id="KW-0479">Metal-binding</keyword>
<evidence type="ECO:0000256" key="4">
    <source>
        <dbReference type="ARBA" id="ARBA00022840"/>
    </source>
</evidence>
<dbReference type="InterPro" id="IPR004396">
    <property type="entry name" value="ATPase_YchF/OLA1"/>
</dbReference>
<dbReference type="GO" id="GO:0005524">
    <property type="term" value="F:ATP binding"/>
    <property type="evidence" value="ECO:0007669"/>
    <property type="project" value="UniProtKB-KW"/>
</dbReference>
<keyword evidence="3" id="KW-0547">Nucleotide-binding</keyword>
<accession>A0A2M7T5L5</accession>
<dbReference type="Gene3D" id="1.10.150.300">
    <property type="entry name" value="TGS-like domain"/>
    <property type="match status" value="1"/>
</dbReference>
<dbReference type="PANTHER" id="PTHR23305:SF18">
    <property type="entry name" value="OBG-TYPE G DOMAIN-CONTAINING PROTEIN"/>
    <property type="match status" value="1"/>
</dbReference>
<sequence length="348" mass="37939">MKVGIIGLSKAGKTTVFNALTGSSAQTGTYGAQKANLAVIKVPDERIDYLSEVYKPKKTTFAEITFVDVPGPSDANASALGGTQTIDLIKGVDTLAAVVRAFIDELTSPGEVAPLKDFQELESELMVLDLIVLEKKIERLEKEHKKGTEYELIKKCKDWLDEEKPLRLLELDETEAKALSGFQLLSLKPLLLVVNTGEDKSADLTELKAFAAERRVPIIDFCGAIEMEIAEMAAAEQAEFLEGLGISESARNKFVRAAYELSDLISFLTAGEDEVRAWTVKKGSLAPQAGGKIHSDIERGFIRAEVVSFADFSALGGMTKAKEAGKVRLEGKQYVVEDGDIINFRFNV</sequence>
<reference evidence="7" key="1">
    <citation type="submission" date="2017-09" db="EMBL/GenBank/DDBJ databases">
        <title>Depth-based differentiation of microbial function through sediment-hosted aquifers and enrichment of novel symbionts in the deep terrestrial subsurface.</title>
        <authorList>
            <person name="Probst A.J."/>
            <person name="Ladd B."/>
            <person name="Jarett J.K."/>
            <person name="Geller-Mcgrath D.E."/>
            <person name="Sieber C.M.K."/>
            <person name="Emerson J.B."/>
            <person name="Anantharaman K."/>
            <person name="Thomas B.C."/>
            <person name="Malmstrom R."/>
            <person name="Stieglmeier M."/>
            <person name="Klingl A."/>
            <person name="Woyke T."/>
            <person name="Ryan C.M."/>
            <person name="Banfield J.F."/>
        </authorList>
    </citation>
    <scope>NUCLEOTIDE SEQUENCE [LARGE SCALE GENOMIC DNA]</scope>
</reference>
<dbReference type="InterPro" id="IPR013029">
    <property type="entry name" value="YchF_C"/>
</dbReference>
<comment type="caution">
    <text evidence="6">The sequence shown here is derived from an EMBL/GenBank/DDBJ whole genome shotgun (WGS) entry which is preliminary data.</text>
</comment>
<dbReference type="FunFam" id="3.10.20.30:FF:000001">
    <property type="entry name" value="Ribosome-binding ATPase YchF"/>
    <property type="match status" value="1"/>
</dbReference>
<dbReference type="RefSeq" id="WP_286678242.1">
    <property type="nucleotide sequence ID" value="NZ_MNXI01000069.1"/>
</dbReference>
<name>A0A2M7T5L5_9ACTN</name>
<dbReference type="InterPro" id="IPR012675">
    <property type="entry name" value="Beta-grasp_dom_sf"/>
</dbReference>
<dbReference type="InterPro" id="IPR004095">
    <property type="entry name" value="TGS"/>
</dbReference>
<evidence type="ECO:0000313" key="6">
    <source>
        <dbReference type="EMBL" id="PIZ35575.1"/>
    </source>
</evidence>
<dbReference type="InterPro" id="IPR027417">
    <property type="entry name" value="P-loop_NTPase"/>
</dbReference>
<dbReference type="GO" id="GO:0046872">
    <property type="term" value="F:metal ion binding"/>
    <property type="evidence" value="ECO:0007669"/>
    <property type="project" value="UniProtKB-KW"/>
</dbReference>
<dbReference type="Gene3D" id="3.40.50.300">
    <property type="entry name" value="P-loop containing nucleotide triphosphate hydrolases"/>
    <property type="match status" value="1"/>
</dbReference>
<dbReference type="Proteomes" id="UP000230956">
    <property type="component" value="Unassembled WGS sequence"/>
</dbReference>
<dbReference type="SUPFAM" id="SSF81271">
    <property type="entry name" value="TGS-like"/>
    <property type="match status" value="1"/>
</dbReference>
<dbReference type="InterPro" id="IPR012676">
    <property type="entry name" value="TGS-like"/>
</dbReference>
<dbReference type="PROSITE" id="PS51880">
    <property type="entry name" value="TGS"/>
    <property type="match status" value="1"/>
</dbReference>